<reference evidence="1 2" key="2">
    <citation type="submission" date="2018-11" db="EMBL/GenBank/DDBJ databases">
        <authorList>
            <consortium name="Pathogen Informatics"/>
        </authorList>
    </citation>
    <scope>NUCLEOTIDE SEQUENCE [LARGE SCALE GENOMIC DNA]</scope>
    <source>
        <strain evidence="1">Dakar</strain>
        <strain evidence="2">Dakar, Senegal</strain>
    </source>
</reference>
<evidence type="ECO:0000313" key="2">
    <source>
        <dbReference type="Proteomes" id="UP000279833"/>
    </source>
</evidence>
<evidence type="ECO:0000313" key="3">
    <source>
        <dbReference type="WBParaSite" id="SCUD_0000528301-mRNA-1"/>
    </source>
</evidence>
<dbReference type="WBParaSite" id="SCUD_0000528301-mRNA-1">
    <property type="protein sequence ID" value="SCUD_0000528301-mRNA-1"/>
    <property type="gene ID" value="SCUD_0000528301"/>
</dbReference>
<protein>
    <submittedName>
        <fullName evidence="3">ShKT domain-containing protein</fullName>
    </submittedName>
</protein>
<accession>A0A183JRE4</accession>
<proteinExistence type="predicted"/>
<dbReference type="EMBL" id="UZAK01008300">
    <property type="protein sequence ID" value="VDO94505.1"/>
    <property type="molecule type" value="Genomic_DNA"/>
</dbReference>
<keyword evidence="2" id="KW-1185">Reference proteome</keyword>
<dbReference type="AlphaFoldDB" id="A0A183JRE4"/>
<reference evidence="3" key="1">
    <citation type="submission" date="2016-06" db="UniProtKB">
        <authorList>
            <consortium name="WormBaseParasite"/>
        </authorList>
    </citation>
    <scope>IDENTIFICATION</scope>
</reference>
<gene>
    <name evidence="1" type="ORF">SCUD_LOCUS5283</name>
</gene>
<dbReference type="Proteomes" id="UP000279833">
    <property type="component" value="Unassembled WGS sequence"/>
</dbReference>
<dbReference type="STRING" id="6186.A0A183JRE4"/>
<organism evidence="3">
    <name type="scientific">Schistosoma curassoni</name>
    <dbReference type="NCBI Taxonomy" id="6186"/>
    <lineage>
        <taxon>Eukaryota</taxon>
        <taxon>Metazoa</taxon>
        <taxon>Spiralia</taxon>
        <taxon>Lophotrochozoa</taxon>
        <taxon>Platyhelminthes</taxon>
        <taxon>Trematoda</taxon>
        <taxon>Digenea</taxon>
        <taxon>Strigeidida</taxon>
        <taxon>Schistosomatoidea</taxon>
        <taxon>Schistosomatidae</taxon>
        <taxon>Schistosoma</taxon>
    </lineage>
</organism>
<evidence type="ECO:0000313" key="1">
    <source>
        <dbReference type="EMBL" id="VDO94505.1"/>
    </source>
</evidence>
<name>A0A183JRE4_9TREM</name>
<sequence>MKISNSFPILHDEIQFHCGSNSQSFIGDSCSRKNKEGDSSRNWKANHQCENNFGKCLSYGKFHTCNSCAFRDAKCFKRGKLICRITIHFASSVTKPCNLGPKNSAVPYDHLSISNITSDYIHPLVQFMTSL</sequence>